<reference evidence="1 2" key="1">
    <citation type="journal article" date="2019" name="Nat. Ecol. Evol.">
        <title>Megaphylogeny resolves global patterns of mushroom evolution.</title>
        <authorList>
            <person name="Varga T."/>
            <person name="Krizsan K."/>
            <person name="Foldi C."/>
            <person name="Dima B."/>
            <person name="Sanchez-Garcia M."/>
            <person name="Sanchez-Ramirez S."/>
            <person name="Szollosi G.J."/>
            <person name="Szarkandi J.G."/>
            <person name="Papp V."/>
            <person name="Albert L."/>
            <person name="Andreopoulos W."/>
            <person name="Angelini C."/>
            <person name="Antonin V."/>
            <person name="Barry K.W."/>
            <person name="Bougher N.L."/>
            <person name="Buchanan P."/>
            <person name="Buyck B."/>
            <person name="Bense V."/>
            <person name="Catcheside P."/>
            <person name="Chovatia M."/>
            <person name="Cooper J."/>
            <person name="Damon W."/>
            <person name="Desjardin D."/>
            <person name="Finy P."/>
            <person name="Geml J."/>
            <person name="Haridas S."/>
            <person name="Hughes K."/>
            <person name="Justo A."/>
            <person name="Karasinski D."/>
            <person name="Kautmanova I."/>
            <person name="Kiss B."/>
            <person name="Kocsube S."/>
            <person name="Kotiranta H."/>
            <person name="LaButti K.M."/>
            <person name="Lechner B.E."/>
            <person name="Liimatainen K."/>
            <person name="Lipzen A."/>
            <person name="Lukacs Z."/>
            <person name="Mihaltcheva S."/>
            <person name="Morgado L.N."/>
            <person name="Niskanen T."/>
            <person name="Noordeloos M.E."/>
            <person name="Ohm R.A."/>
            <person name="Ortiz-Santana B."/>
            <person name="Ovrebo C."/>
            <person name="Racz N."/>
            <person name="Riley R."/>
            <person name="Savchenko A."/>
            <person name="Shiryaev A."/>
            <person name="Soop K."/>
            <person name="Spirin V."/>
            <person name="Szebenyi C."/>
            <person name="Tomsovsky M."/>
            <person name="Tulloss R.E."/>
            <person name="Uehling J."/>
            <person name="Grigoriev I.V."/>
            <person name="Vagvolgyi C."/>
            <person name="Papp T."/>
            <person name="Martin F.M."/>
            <person name="Miettinen O."/>
            <person name="Hibbett D.S."/>
            <person name="Nagy L.G."/>
        </authorList>
    </citation>
    <scope>NUCLEOTIDE SEQUENCE [LARGE SCALE GENOMIC DNA]</scope>
    <source>
        <strain evidence="1 2">CBS 962.96</strain>
    </source>
</reference>
<organism evidence="1 2">
    <name type="scientific">Dendrothele bispora (strain CBS 962.96)</name>
    <dbReference type="NCBI Taxonomy" id="1314807"/>
    <lineage>
        <taxon>Eukaryota</taxon>
        <taxon>Fungi</taxon>
        <taxon>Dikarya</taxon>
        <taxon>Basidiomycota</taxon>
        <taxon>Agaricomycotina</taxon>
        <taxon>Agaricomycetes</taxon>
        <taxon>Agaricomycetidae</taxon>
        <taxon>Agaricales</taxon>
        <taxon>Agaricales incertae sedis</taxon>
        <taxon>Dendrothele</taxon>
    </lineage>
</organism>
<evidence type="ECO:0000313" key="1">
    <source>
        <dbReference type="EMBL" id="THU97978.1"/>
    </source>
</evidence>
<dbReference type="AlphaFoldDB" id="A0A4S8M804"/>
<dbReference type="EMBL" id="ML179145">
    <property type="protein sequence ID" value="THU97978.1"/>
    <property type="molecule type" value="Genomic_DNA"/>
</dbReference>
<evidence type="ECO:0000313" key="2">
    <source>
        <dbReference type="Proteomes" id="UP000297245"/>
    </source>
</evidence>
<dbReference type="OrthoDB" id="2788977at2759"/>
<keyword evidence="2" id="KW-1185">Reference proteome</keyword>
<gene>
    <name evidence="1" type="ORF">K435DRAFT_886724</name>
</gene>
<accession>A0A4S8M804</accession>
<name>A0A4S8M804_DENBC</name>
<dbReference type="Proteomes" id="UP000297245">
    <property type="component" value="Unassembled WGS sequence"/>
</dbReference>
<sequence>MSSRAADYGYKMQSFQGQLTECLGNFRAIDSMLQETLIGLQNNGNRAERALNTQAPFITKQLDESSEILPT</sequence>
<protein>
    <submittedName>
        <fullName evidence="1">Uncharacterized protein</fullName>
    </submittedName>
</protein>
<proteinExistence type="predicted"/>